<proteinExistence type="predicted"/>
<dbReference type="Proteomes" id="UP000706031">
    <property type="component" value="Unassembled WGS sequence"/>
</dbReference>
<keyword evidence="2" id="KW-1185">Reference proteome</keyword>
<reference evidence="1 2" key="1">
    <citation type="submission" date="2020-08" db="EMBL/GenBank/DDBJ databases">
        <title>Fungal Genomes of the International Space Station.</title>
        <authorList>
            <person name="Seuylemezian A."/>
            <person name="Singh N.K."/>
            <person name="Wood J."/>
            <person name="Venkateswaran K."/>
        </authorList>
    </citation>
    <scope>NUCLEOTIDE SEQUENCE [LARGE SCALE GENOMIC DNA]</scope>
    <source>
        <strain evidence="1 2">S/N-304-OC-R4</strain>
    </source>
</reference>
<organism evidence="1 2">
    <name type="scientific">Paenibacillus cucumis</name>
    <name type="common">ex Kampfer et al. 2016</name>
    <dbReference type="NCBI Taxonomy" id="1776858"/>
    <lineage>
        <taxon>Bacteria</taxon>
        <taxon>Bacillati</taxon>
        <taxon>Bacillota</taxon>
        <taxon>Bacilli</taxon>
        <taxon>Bacillales</taxon>
        <taxon>Paenibacillaceae</taxon>
        <taxon>Paenibacillus</taxon>
    </lineage>
</organism>
<gene>
    <name evidence="1" type="ORF">H7T88_09885</name>
</gene>
<sequence length="81" mass="9107">MQKYVAPWTLNKRDIQTVPAFLWEGGDGLLSLLAPELPQTSTFVPFESNVTRGMQKRSEQKGLGETKCSHLQPDFTLEKGK</sequence>
<evidence type="ECO:0000313" key="2">
    <source>
        <dbReference type="Proteomes" id="UP000706031"/>
    </source>
</evidence>
<dbReference type="EMBL" id="JACLIC010000016">
    <property type="protein sequence ID" value="MBY0203530.1"/>
    <property type="molecule type" value="Genomic_DNA"/>
</dbReference>
<protein>
    <submittedName>
        <fullName evidence="1">Uncharacterized protein</fullName>
    </submittedName>
</protein>
<accession>A0ABS7KH96</accession>
<evidence type="ECO:0000313" key="1">
    <source>
        <dbReference type="EMBL" id="MBY0203530.1"/>
    </source>
</evidence>
<name>A0ABS7KH96_9BACL</name>
<comment type="caution">
    <text evidence="1">The sequence shown here is derived from an EMBL/GenBank/DDBJ whole genome shotgun (WGS) entry which is preliminary data.</text>
</comment>